<dbReference type="InterPro" id="IPR002347">
    <property type="entry name" value="SDR_fam"/>
</dbReference>
<proteinExistence type="inferred from homology"/>
<keyword evidence="3" id="KW-0560">Oxidoreductase</keyword>
<dbReference type="PRINTS" id="PR00081">
    <property type="entry name" value="GDHRDH"/>
</dbReference>
<gene>
    <name evidence="6" type="ORF">FSP39_010677</name>
</gene>
<comment type="caution">
    <text evidence="6">The sequence shown here is derived from an EMBL/GenBank/DDBJ whole genome shotgun (WGS) entry which is preliminary data.</text>
</comment>
<dbReference type="PANTHER" id="PTHR44889">
    <property type="entry name" value="INACTIVE HYDROXYSTEROID DEHYDROGENASE-LIKE PROTEIN 1"/>
    <property type="match status" value="1"/>
</dbReference>
<keyword evidence="7" id="KW-1185">Reference proteome</keyword>
<dbReference type="AlphaFoldDB" id="A0AA89C787"/>
<dbReference type="InterPro" id="IPR052149">
    <property type="entry name" value="17-beta-HSD3-like"/>
</dbReference>
<comment type="similarity">
    <text evidence="5">Belongs to the short-chain dehydrogenases/reductases (SDR) family. 17-beta-HSD 3 subfamily.</text>
</comment>
<protein>
    <recommendedName>
        <fullName evidence="8">Inactive hydroxysteroid dehydrogenase-like protein 1</fullName>
    </recommendedName>
</protein>
<evidence type="ECO:0000256" key="1">
    <source>
        <dbReference type="ARBA" id="ARBA00004173"/>
    </source>
</evidence>
<evidence type="ECO:0000313" key="7">
    <source>
        <dbReference type="Proteomes" id="UP001186944"/>
    </source>
</evidence>
<accession>A0AA89C787</accession>
<dbReference type="Proteomes" id="UP001186944">
    <property type="component" value="Unassembled WGS sequence"/>
</dbReference>
<comment type="subcellular location">
    <subcellularLocation>
        <location evidence="1">Mitochondrion</location>
    </subcellularLocation>
</comment>
<dbReference type="PANTHER" id="PTHR44889:SF1">
    <property type="entry name" value="INACTIVE HYDROXYSTEROID DEHYDROGENASE-LIKE PROTEIN 1"/>
    <property type="match status" value="1"/>
</dbReference>
<sequence>MAAVDRFGFLFKEISDYFSNIRDILAFIGVLYASKKTLHYSYEVLKAVNDHVLSKLSFIGDLRRRYGSWAVITGSSEGIGKAYARELARRKVNVVLISRGENRLYKTAREIEEEFGVETCTVPVDFNLGPDVYSIIWNAIKDKEIGILVNNVGVMYDFPQQFLDVPQERLWQLINVNVAAATMMTYMVMPQMVERRKGAIVMMSSRACTQITPHMTIYAATKSFLDYFARSLQYEYKNTGVVVQSLKPFYVATRMTRYSKTLSKPSLLIPTADDYASSAIKTLGYSSRTSGYWPHTIQSWFSESIPEWLWMWGATRLNNALRRQAEERLRLKSIARELSEQSLDSESS</sequence>
<keyword evidence="2" id="KW-0521">NADP</keyword>
<dbReference type="PROSITE" id="PS00061">
    <property type="entry name" value="ADH_SHORT"/>
    <property type="match status" value="1"/>
</dbReference>
<dbReference type="InterPro" id="IPR020904">
    <property type="entry name" value="Sc_DH/Rdtase_CS"/>
</dbReference>
<dbReference type="InterPro" id="IPR036291">
    <property type="entry name" value="NAD(P)-bd_dom_sf"/>
</dbReference>
<evidence type="ECO:0008006" key="8">
    <source>
        <dbReference type="Google" id="ProtNLM"/>
    </source>
</evidence>
<organism evidence="6 7">
    <name type="scientific">Pinctada imbricata</name>
    <name type="common">Atlantic pearl-oyster</name>
    <name type="synonym">Pinctada martensii</name>
    <dbReference type="NCBI Taxonomy" id="66713"/>
    <lineage>
        <taxon>Eukaryota</taxon>
        <taxon>Metazoa</taxon>
        <taxon>Spiralia</taxon>
        <taxon>Lophotrochozoa</taxon>
        <taxon>Mollusca</taxon>
        <taxon>Bivalvia</taxon>
        <taxon>Autobranchia</taxon>
        <taxon>Pteriomorphia</taxon>
        <taxon>Pterioida</taxon>
        <taxon>Pterioidea</taxon>
        <taxon>Pteriidae</taxon>
        <taxon>Pinctada</taxon>
    </lineage>
</organism>
<reference evidence="6" key="1">
    <citation type="submission" date="2019-08" db="EMBL/GenBank/DDBJ databases">
        <title>The improved chromosome-level genome for the pearl oyster Pinctada fucata martensii using PacBio sequencing and Hi-C.</title>
        <authorList>
            <person name="Zheng Z."/>
        </authorList>
    </citation>
    <scope>NUCLEOTIDE SEQUENCE</scope>
    <source>
        <strain evidence="6">ZZ-2019</strain>
        <tissue evidence="6">Adductor muscle</tissue>
    </source>
</reference>
<dbReference type="FunFam" id="3.40.50.720:FF:000137">
    <property type="entry name" value="Hydroxysteroid (17-beta) dehydrogenase 3"/>
    <property type="match status" value="1"/>
</dbReference>
<evidence type="ECO:0000256" key="2">
    <source>
        <dbReference type="ARBA" id="ARBA00022857"/>
    </source>
</evidence>
<dbReference type="Gene3D" id="3.40.50.720">
    <property type="entry name" value="NAD(P)-binding Rossmann-like Domain"/>
    <property type="match status" value="1"/>
</dbReference>
<dbReference type="Pfam" id="PF00106">
    <property type="entry name" value="adh_short"/>
    <property type="match status" value="1"/>
</dbReference>
<name>A0AA89C787_PINIB</name>
<dbReference type="SUPFAM" id="SSF51735">
    <property type="entry name" value="NAD(P)-binding Rossmann-fold domains"/>
    <property type="match status" value="1"/>
</dbReference>
<evidence type="ECO:0000256" key="4">
    <source>
        <dbReference type="ARBA" id="ARBA00023128"/>
    </source>
</evidence>
<dbReference type="GO" id="GO:0016491">
    <property type="term" value="F:oxidoreductase activity"/>
    <property type="evidence" value="ECO:0007669"/>
    <property type="project" value="UniProtKB-KW"/>
</dbReference>
<evidence type="ECO:0000256" key="3">
    <source>
        <dbReference type="ARBA" id="ARBA00023002"/>
    </source>
</evidence>
<dbReference type="CDD" id="cd05356">
    <property type="entry name" value="17beta-HSD1_like_SDR_c"/>
    <property type="match status" value="1"/>
</dbReference>
<keyword evidence="4" id="KW-0496">Mitochondrion</keyword>
<dbReference type="EMBL" id="VSWD01000005">
    <property type="protein sequence ID" value="KAK3102348.1"/>
    <property type="molecule type" value="Genomic_DNA"/>
</dbReference>
<evidence type="ECO:0000256" key="5">
    <source>
        <dbReference type="ARBA" id="ARBA00038261"/>
    </source>
</evidence>
<dbReference type="GO" id="GO:0005739">
    <property type="term" value="C:mitochondrion"/>
    <property type="evidence" value="ECO:0007669"/>
    <property type="project" value="UniProtKB-SubCell"/>
</dbReference>
<evidence type="ECO:0000313" key="6">
    <source>
        <dbReference type="EMBL" id="KAK3102348.1"/>
    </source>
</evidence>